<proteinExistence type="inferred from homology"/>
<evidence type="ECO:0000256" key="2">
    <source>
        <dbReference type="ARBA" id="ARBA00005642"/>
    </source>
</evidence>
<accession>A0A448ZVC2</accession>
<dbReference type="RefSeq" id="WP_022935859.1">
    <property type="nucleotide sequence ID" value="NZ_LR214940.1"/>
</dbReference>
<evidence type="ECO:0000256" key="3">
    <source>
        <dbReference type="ARBA" id="ARBA00012787"/>
    </source>
</evidence>
<keyword evidence="4" id="KW-0819">tRNA processing</keyword>
<evidence type="ECO:0000313" key="8">
    <source>
        <dbReference type="Proteomes" id="UP000290482"/>
    </source>
</evidence>
<dbReference type="EMBL" id="LR214940">
    <property type="protein sequence ID" value="VEU55206.1"/>
    <property type="molecule type" value="Genomic_DNA"/>
</dbReference>
<dbReference type="GO" id="GO:0003723">
    <property type="term" value="F:RNA binding"/>
    <property type="evidence" value="ECO:0007669"/>
    <property type="project" value="InterPro"/>
</dbReference>
<dbReference type="InterPro" id="IPR014780">
    <property type="entry name" value="tRNA_psdUridine_synth_TruB"/>
</dbReference>
<evidence type="ECO:0000256" key="5">
    <source>
        <dbReference type="ARBA" id="ARBA00023235"/>
    </source>
</evidence>
<evidence type="ECO:0000256" key="4">
    <source>
        <dbReference type="ARBA" id="ARBA00022694"/>
    </source>
</evidence>
<name>A0A448ZVC2_METOS</name>
<reference evidence="7 8" key="1">
    <citation type="submission" date="2019-01" db="EMBL/GenBank/DDBJ databases">
        <authorList>
            <consortium name="Pathogen Informatics"/>
        </authorList>
    </citation>
    <scope>NUCLEOTIDE SEQUENCE [LARGE SCALE GENOMIC DNA]</scope>
    <source>
        <strain evidence="7 8">NCTC10112</strain>
    </source>
</reference>
<gene>
    <name evidence="7" type="primary">truB</name>
    <name evidence="7" type="ORF">NCTC10112_00087</name>
</gene>
<dbReference type="SUPFAM" id="SSF55120">
    <property type="entry name" value="Pseudouridine synthase"/>
    <property type="match status" value="1"/>
</dbReference>
<dbReference type="InterPro" id="IPR002501">
    <property type="entry name" value="PsdUridine_synth_N"/>
</dbReference>
<dbReference type="GO" id="GO:1990481">
    <property type="term" value="P:mRNA pseudouridine synthesis"/>
    <property type="evidence" value="ECO:0007669"/>
    <property type="project" value="TreeGrafter"/>
</dbReference>
<dbReference type="Pfam" id="PF01509">
    <property type="entry name" value="TruB_N"/>
    <property type="match status" value="1"/>
</dbReference>
<dbReference type="OrthoDB" id="9802309at2"/>
<evidence type="ECO:0000313" key="7">
    <source>
        <dbReference type="EMBL" id="VEU55206.1"/>
    </source>
</evidence>
<dbReference type="GO" id="GO:0160148">
    <property type="term" value="F:tRNA pseudouridine(55) synthase activity"/>
    <property type="evidence" value="ECO:0007669"/>
    <property type="project" value="UniProtKB-EC"/>
</dbReference>
<organism evidence="7 8">
    <name type="scientific">Metamycoplasma orale</name>
    <name type="common">Mycoplasma orale</name>
    <dbReference type="NCBI Taxonomy" id="2121"/>
    <lineage>
        <taxon>Bacteria</taxon>
        <taxon>Bacillati</taxon>
        <taxon>Mycoplasmatota</taxon>
        <taxon>Mycoplasmoidales</taxon>
        <taxon>Metamycoplasmataceae</taxon>
        <taxon>Metamycoplasma</taxon>
    </lineage>
</organism>
<dbReference type="Gene3D" id="3.30.2350.10">
    <property type="entry name" value="Pseudouridine synthase"/>
    <property type="match status" value="1"/>
</dbReference>
<dbReference type="PANTHER" id="PTHR13767:SF2">
    <property type="entry name" value="PSEUDOURIDYLATE SYNTHASE TRUB1"/>
    <property type="match status" value="1"/>
</dbReference>
<dbReference type="KEGG" id="mob:NCTC10112_00087"/>
<protein>
    <recommendedName>
        <fullName evidence="3">tRNA pseudouridine(55) synthase</fullName>
        <ecNumber evidence="3">5.4.99.25</ecNumber>
    </recommendedName>
</protein>
<comment type="similarity">
    <text evidence="2">Belongs to the pseudouridine synthase TruB family. Type 1 subfamily.</text>
</comment>
<comment type="catalytic activity">
    <reaction evidence="1">
        <text>uridine(55) in tRNA = pseudouridine(55) in tRNA</text>
        <dbReference type="Rhea" id="RHEA:42532"/>
        <dbReference type="Rhea" id="RHEA-COMP:10101"/>
        <dbReference type="Rhea" id="RHEA-COMP:10102"/>
        <dbReference type="ChEBI" id="CHEBI:65314"/>
        <dbReference type="ChEBI" id="CHEBI:65315"/>
        <dbReference type="EC" id="5.4.99.25"/>
    </reaction>
</comment>
<evidence type="ECO:0000256" key="1">
    <source>
        <dbReference type="ARBA" id="ARBA00000385"/>
    </source>
</evidence>
<keyword evidence="5 7" id="KW-0413">Isomerase</keyword>
<dbReference type="PANTHER" id="PTHR13767">
    <property type="entry name" value="TRNA-PSEUDOURIDINE SYNTHASE"/>
    <property type="match status" value="1"/>
</dbReference>
<feature type="domain" description="Pseudouridine synthase II N-terminal" evidence="6">
    <location>
        <begin position="25"/>
        <end position="171"/>
    </location>
</feature>
<dbReference type="Proteomes" id="UP000290482">
    <property type="component" value="Chromosome"/>
</dbReference>
<dbReference type="GO" id="GO:0006400">
    <property type="term" value="P:tRNA modification"/>
    <property type="evidence" value="ECO:0007669"/>
    <property type="project" value="TreeGrafter"/>
</dbReference>
<dbReference type="AlphaFoldDB" id="A0A448ZVC2"/>
<keyword evidence="8" id="KW-1185">Reference proteome</keyword>
<dbReference type="InterPro" id="IPR020103">
    <property type="entry name" value="PsdUridine_synth_cat_dom_sf"/>
</dbReference>
<sequence>MFYKLYKEKGISSFNAIKKFAKENNIKKIGHCGTLDPLAEGLLVVASNDDTKMLEYIFSANKEYIVKAKLHYFSESYDEGEEIIKLKNSKKVTKEELLETLNIIKNIKEQLPPKFSAKKINGIRAYKLARENKEVKLNKIAIEIFNLELLDFNYEKQTFKIKCLVSKGTYIRSLIHDIGLSLKTDAIVTSLIRTKIGNISLAGKKNEKINDYSLIFNVSLLNLNVKYLNDIEQKKQIYFDKLKNKNENYLFLFDNQIIAYGLINFGNVKFTKVFYGRINEILRSKND</sequence>
<evidence type="ECO:0000259" key="6">
    <source>
        <dbReference type="Pfam" id="PF01509"/>
    </source>
</evidence>
<dbReference type="EC" id="5.4.99.25" evidence="3"/>
<dbReference type="NCBIfam" id="TIGR00431">
    <property type="entry name" value="TruB"/>
    <property type="match status" value="1"/>
</dbReference>